<keyword evidence="1" id="KW-0812">Transmembrane</keyword>
<evidence type="ECO:0000313" key="3">
    <source>
        <dbReference type="Proteomes" id="UP000516361"/>
    </source>
</evidence>
<dbReference type="AlphaFoldDB" id="A0A7G1G6D2"/>
<feature type="transmembrane region" description="Helical" evidence="1">
    <location>
        <begin position="65"/>
        <end position="85"/>
    </location>
</feature>
<proteinExistence type="predicted"/>
<keyword evidence="1" id="KW-0472">Membrane</keyword>
<sequence length="88" mass="10048">MTIVMVFITAASLLFMISIWILRIRKMIIELSKGKFIEFFKLLLTVSIDISIFMLTLLIVGKTMFGLQVSAILNVTTSFLIKSLLFKK</sequence>
<evidence type="ECO:0000313" key="2">
    <source>
        <dbReference type="EMBL" id="BBE31725.1"/>
    </source>
</evidence>
<feature type="transmembrane region" description="Helical" evidence="1">
    <location>
        <begin position="36"/>
        <end position="59"/>
    </location>
</feature>
<dbReference type="KEGG" id="ocy:OSSY52_18660"/>
<dbReference type="EMBL" id="AP018712">
    <property type="protein sequence ID" value="BBE31725.1"/>
    <property type="molecule type" value="Genomic_DNA"/>
</dbReference>
<evidence type="ECO:0000256" key="1">
    <source>
        <dbReference type="SAM" id="Phobius"/>
    </source>
</evidence>
<reference evidence="2 3" key="1">
    <citation type="submission" date="2018-06" db="EMBL/GenBank/DDBJ databases">
        <title>Genome sequencing of Oceanotoga sp. sy52.</title>
        <authorList>
            <person name="Mori K."/>
        </authorList>
    </citation>
    <scope>NUCLEOTIDE SEQUENCE [LARGE SCALE GENOMIC DNA]</scope>
    <source>
        <strain evidence="3">sy52</strain>
    </source>
</reference>
<dbReference type="RefSeq" id="WP_190614458.1">
    <property type="nucleotide sequence ID" value="NZ_AP018712.1"/>
</dbReference>
<dbReference type="Proteomes" id="UP000516361">
    <property type="component" value="Chromosome"/>
</dbReference>
<dbReference type="InParanoid" id="A0A7G1G6D2"/>
<organism evidence="2 3">
    <name type="scientific">Tepiditoga spiralis</name>
    <dbReference type="NCBI Taxonomy" id="2108365"/>
    <lineage>
        <taxon>Bacteria</taxon>
        <taxon>Thermotogati</taxon>
        <taxon>Thermotogota</taxon>
        <taxon>Thermotogae</taxon>
        <taxon>Petrotogales</taxon>
        <taxon>Petrotogaceae</taxon>
        <taxon>Tepiditoga</taxon>
    </lineage>
</organism>
<keyword evidence="1" id="KW-1133">Transmembrane helix</keyword>
<protein>
    <submittedName>
        <fullName evidence="2">Uncharacterized protein</fullName>
    </submittedName>
</protein>
<name>A0A7G1G6D2_9BACT</name>
<gene>
    <name evidence="2" type="ORF">OSSY52_18660</name>
</gene>
<accession>A0A7G1G6D2</accession>
<keyword evidence="3" id="KW-1185">Reference proteome</keyword>
<feature type="transmembrane region" description="Helical" evidence="1">
    <location>
        <begin position="6"/>
        <end position="24"/>
    </location>
</feature>